<dbReference type="Gene3D" id="2.40.40.10">
    <property type="entry name" value="RlpA-like domain"/>
    <property type="match status" value="1"/>
</dbReference>
<dbReference type="Proteomes" id="UP001202328">
    <property type="component" value="Unassembled WGS sequence"/>
</dbReference>
<keyword evidence="2" id="KW-0732">Signal</keyword>
<dbReference type="Pfam" id="PF01357">
    <property type="entry name" value="Expansin_C"/>
    <property type="match status" value="1"/>
</dbReference>
<proteinExistence type="inferred from homology"/>
<dbReference type="GO" id="GO:0005576">
    <property type="term" value="C:extracellular region"/>
    <property type="evidence" value="ECO:0007669"/>
    <property type="project" value="InterPro"/>
</dbReference>
<dbReference type="InterPro" id="IPR036908">
    <property type="entry name" value="RlpA-like_sf"/>
</dbReference>
<keyword evidence="6" id="KW-1185">Reference proteome</keyword>
<evidence type="ECO:0000259" key="4">
    <source>
        <dbReference type="PROSITE" id="PS50843"/>
    </source>
</evidence>
<evidence type="ECO:0008006" key="7">
    <source>
        <dbReference type="Google" id="ProtNLM"/>
    </source>
</evidence>
<dbReference type="InterPro" id="IPR007112">
    <property type="entry name" value="Expansin/allergen_DPBB_dom"/>
</dbReference>
<dbReference type="SMART" id="SM00837">
    <property type="entry name" value="DPBB_1"/>
    <property type="match status" value="1"/>
</dbReference>
<dbReference type="PANTHER" id="PTHR31692">
    <property type="entry name" value="EXPANSIN-B3"/>
    <property type="match status" value="1"/>
</dbReference>
<dbReference type="Gene3D" id="2.60.40.760">
    <property type="entry name" value="Expansin, cellulose-binding-like domain"/>
    <property type="match status" value="1"/>
</dbReference>
<dbReference type="PANTHER" id="PTHR31692:SF92">
    <property type="entry name" value="EXPANSIN-LIKE B1"/>
    <property type="match status" value="1"/>
</dbReference>
<dbReference type="SUPFAM" id="SSF49590">
    <property type="entry name" value="PHL pollen allergen"/>
    <property type="match status" value="1"/>
</dbReference>
<dbReference type="CDD" id="cd22277">
    <property type="entry name" value="DPBB_EXLB_N"/>
    <property type="match status" value="1"/>
</dbReference>
<feature type="domain" description="Expansin-like CBD" evidence="4">
    <location>
        <begin position="172"/>
        <end position="256"/>
    </location>
</feature>
<protein>
    <recommendedName>
        <fullName evidence="7">Expansin-like B1</fullName>
    </recommendedName>
</protein>
<dbReference type="InterPro" id="IPR009009">
    <property type="entry name" value="RlpA-like_DPBB"/>
</dbReference>
<evidence type="ECO:0000256" key="2">
    <source>
        <dbReference type="SAM" id="SignalP"/>
    </source>
</evidence>
<reference evidence="5" key="1">
    <citation type="submission" date="2022-04" db="EMBL/GenBank/DDBJ databases">
        <title>A functionally conserved STORR gene fusion in Papaver species that diverged 16.8 million years ago.</title>
        <authorList>
            <person name="Catania T."/>
        </authorList>
    </citation>
    <scope>NUCLEOTIDE SEQUENCE</scope>
    <source>
        <strain evidence="5">S-188037</strain>
    </source>
</reference>
<dbReference type="Pfam" id="PF03330">
    <property type="entry name" value="DPBB_1"/>
    <property type="match status" value="1"/>
</dbReference>
<comment type="caution">
    <text evidence="5">The sequence shown here is derived from an EMBL/GenBank/DDBJ whole genome shotgun (WGS) entry which is preliminary data.</text>
</comment>
<dbReference type="AlphaFoldDB" id="A0AAD4T6X0"/>
<feature type="domain" description="Expansin-like EG45" evidence="3">
    <location>
        <begin position="54"/>
        <end position="158"/>
    </location>
</feature>
<dbReference type="InterPro" id="IPR036749">
    <property type="entry name" value="Expansin_CBD_sf"/>
</dbReference>
<evidence type="ECO:0000259" key="3">
    <source>
        <dbReference type="PROSITE" id="PS50842"/>
    </source>
</evidence>
<sequence length="260" mass="28296">MAIPFPNYPFVLIFLFAPFLVLQQIPCDAATCNDCFIHSRAAYYPNSDEKGTEVGACGFGTFGAKINGGDVSAASALYRDGVGCGACYQVRCTNPAYCSDNGVTVVITDSGSSDNTDFILSRRAYAKMAQTKDLAATILDQGIVEIEYRRTSCSYPNNNIQFKIDESSNYPHYLAFVIWYQQGKKDVTAVQLCETGNLTCKLLDRSHGAVWAVVSPPSGPLSIRMLLSDVEDGDETWVVPINNIPSVWKAGDVYDSGTQV</sequence>
<dbReference type="SUPFAM" id="SSF50685">
    <property type="entry name" value="Barwin-like endoglucanases"/>
    <property type="match status" value="1"/>
</dbReference>
<dbReference type="PROSITE" id="PS50843">
    <property type="entry name" value="EXPANSIN_CBD"/>
    <property type="match status" value="1"/>
</dbReference>
<organism evidence="5 6">
    <name type="scientific">Papaver atlanticum</name>
    <dbReference type="NCBI Taxonomy" id="357466"/>
    <lineage>
        <taxon>Eukaryota</taxon>
        <taxon>Viridiplantae</taxon>
        <taxon>Streptophyta</taxon>
        <taxon>Embryophyta</taxon>
        <taxon>Tracheophyta</taxon>
        <taxon>Spermatophyta</taxon>
        <taxon>Magnoliopsida</taxon>
        <taxon>Ranunculales</taxon>
        <taxon>Papaveraceae</taxon>
        <taxon>Papaveroideae</taxon>
        <taxon>Papaver</taxon>
    </lineage>
</organism>
<feature type="chain" id="PRO_5042190686" description="Expansin-like B1" evidence="2">
    <location>
        <begin position="30"/>
        <end position="260"/>
    </location>
</feature>
<dbReference type="PRINTS" id="PR01225">
    <property type="entry name" value="EXPANSNFAMLY"/>
</dbReference>
<dbReference type="EMBL" id="JAJJMB010004055">
    <property type="protein sequence ID" value="KAI3944472.1"/>
    <property type="molecule type" value="Genomic_DNA"/>
</dbReference>
<feature type="signal peptide" evidence="2">
    <location>
        <begin position="1"/>
        <end position="29"/>
    </location>
</feature>
<evidence type="ECO:0000313" key="6">
    <source>
        <dbReference type="Proteomes" id="UP001202328"/>
    </source>
</evidence>
<evidence type="ECO:0000256" key="1">
    <source>
        <dbReference type="RuleBase" id="RU003460"/>
    </source>
</evidence>
<comment type="similarity">
    <text evidence="1">Belongs to the expansin family.</text>
</comment>
<gene>
    <name evidence="5" type="ORF">MKW98_006633</name>
</gene>
<evidence type="ECO:0000313" key="5">
    <source>
        <dbReference type="EMBL" id="KAI3944472.1"/>
    </source>
</evidence>
<accession>A0AAD4T6X0</accession>
<dbReference type="PROSITE" id="PS50842">
    <property type="entry name" value="EXPANSIN_EG45"/>
    <property type="match status" value="1"/>
</dbReference>
<name>A0AAD4T6X0_9MAGN</name>
<dbReference type="InterPro" id="IPR007117">
    <property type="entry name" value="Expansin_CBD"/>
</dbReference>
<dbReference type="InterPro" id="IPR007118">
    <property type="entry name" value="Expan_Lol_pI"/>
</dbReference>